<dbReference type="PROSITE" id="PS50234">
    <property type="entry name" value="VWFA"/>
    <property type="match status" value="1"/>
</dbReference>
<feature type="coiled-coil region" evidence="8">
    <location>
        <begin position="49"/>
        <end position="98"/>
    </location>
</feature>
<evidence type="ECO:0000256" key="7">
    <source>
        <dbReference type="ARBA" id="ARBA00023136"/>
    </source>
</evidence>
<evidence type="ECO:0000256" key="5">
    <source>
        <dbReference type="ARBA" id="ARBA00022729"/>
    </source>
</evidence>
<evidence type="ECO:0000256" key="3">
    <source>
        <dbReference type="ARBA" id="ARBA00022692"/>
    </source>
</evidence>
<evidence type="ECO:0000256" key="2">
    <source>
        <dbReference type="ARBA" id="ARBA00008095"/>
    </source>
</evidence>
<dbReference type="GO" id="GO:0009986">
    <property type="term" value="C:cell surface"/>
    <property type="evidence" value="ECO:0007669"/>
    <property type="project" value="TreeGrafter"/>
</dbReference>
<keyword evidence="3" id="KW-0812">Transmembrane</keyword>
<dbReference type="InterPro" id="IPR036465">
    <property type="entry name" value="vWFA_dom_sf"/>
</dbReference>
<keyword evidence="8" id="KW-0175">Coiled coil</keyword>
<dbReference type="PANTHER" id="PTHR16059">
    <property type="entry name" value="ANTHRAX TOXIN RECEPTOR"/>
    <property type="match status" value="1"/>
</dbReference>
<dbReference type="FunFam" id="3.40.50.410:FF:000024">
    <property type="entry name" value="Anthrax toxin receptor"/>
    <property type="match status" value="1"/>
</dbReference>
<comment type="similarity">
    <text evidence="2">Belongs to the ATR family.</text>
</comment>
<feature type="non-terminal residue" evidence="10">
    <location>
        <position position="1"/>
    </location>
</feature>
<keyword evidence="5" id="KW-0732">Signal</keyword>
<gene>
    <name evidence="10" type="ORF">PANDA_003424</name>
</gene>
<dbReference type="GO" id="GO:0004888">
    <property type="term" value="F:transmembrane signaling receptor activity"/>
    <property type="evidence" value="ECO:0007669"/>
    <property type="project" value="TreeGrafter"/>
</dbReference>
<dbReference type="GO" id="GO:0046872">
    <property type="term" value="F:metal ion binding"/>
    <property type="evidence" value="ECO:0007669"/>
    <property type="project" value="UniProtKB-KW"/>
</dbReference>
<accession>D2H1L1</accession>
<name>D2H1L1_AILME</name>
<keyword evidence="7" id="KW-0472">Membrane</keyword>
<evidence type="ECO:0000256" key="4">
    <source>
        <dbReference type="ARBA" id="ARBA00022723"/>
    </source>
</evidence>
<dbReference type="InParanoid" id="D2H1L1"/>
<dbReference type="Gene3D" id="3.40.50.410">
    <property type="entry name" value="von Willebrand factor, type A domain"/>
    <property type="match status" value="1"/>
</dbReference>
<keyword evidence="4" id="KW-0479">Metal-binding</keyword>
<evidence type="ECO:0000313" key="10">
    <source>
        <dbReference type="EMBL" id="EFB16139.1"/>
    </source>
</evidence>
<dbReference type="Pfam" id="PF00092">
    <property type="entry name" value="VWA"/>
    <property type="match status" value="1"/>
</dbReference>
<proteinExistence type="inferred from homology"/>
<evidence type="ECO:0000259" key="9">
    <source>
        <dbReference type="PROSITE" id="PS50234"/>
    </source>
</evidence>
<evidence type="ECO:0000256" key="1">
    <source>
        <dbReference type="ARBA" id="ARBA00004479"/>
    </source>
</evidence>
<dbReference type="InterPro" id="IPR002035">
    <property type="entry name" value="VWF_A"/>
</dbReference>
<protein>
    <recommendedName>
        <fullName evidence="9">VWFA domain-containing protein</fullName>
    </recommendedName>
</protein>
<evidence type="ECO:0000256" key="6">
    <source>
        <dbReference type="ARBA" id="ARBA00022989"/>
    </source>
</evidence>
<dbReference type="GO" id="GO:0005886">
    <property type="term" value="C:plasma membrane"/>
    <property type="evidence" value="ECO:0007669"/>
    <property type="project" value="TreeGrafter"/>
</dbReference>
<sequence>NSCFFISRSGSVNNNWMDIYNMVEDVVKKFDNPKVRISFITYSTDGHTLMKITSDKNEIRENLAKLQNVVPSGATHMQEGLRKANEQIEQENAGEKKAPIVILALTDGTLLPFPFEETKMEAEESRRLGATVYCIGVKDYRKDQLLDIADSPDHMFGVDNGFKGLQNIVGPLASKSCIDVTKVEPSSFCAG</sequence>
<dbReference type="PANTHER" id="PTHR16059:SF16">
    <property type="entry name" value="ANTHRAX TOXIN RECEPTOR-LIKE"/>
    <property type="match status" value="1"/>
</dbReference>
<keyword evidence="6" id="KW-1133">Transmembrane helix</keyword>
<dbReference type="SUPFAM" id="SSF53300">
    <property type="entry name" value="vWA-like"/>
    <property type="match status" value="1"/>
</dbReference>
<dbReference type="AlphaFoldDB" id="D2H1L1"/>
<dbReference type="SMART" id="SM00327">
    <property type="entry name" value="VWA"/>
    <property type="match status" value="1"/>
</dbReference>
<dbReference type="EMBL" id="GL192429">
    <property type="protein sequence ID" value="EFB16139.1"/>
    <property type="molecule type" value="Genomic_DNA"/>
</dbReference>
<evidence type="ECO:0000256" key="8">
    <source>
        <dbReference type="SAM" id="Coils"/>
    </source>
</evidence>
<feature type="domain" description="VWFA" evidence="9">
    <location>
        <begin position="1"/>
        <end position="172"/>
    </location>
</feature>
<organism evidence="10">
    <name type="scientific">Ailuropoda melanoleuca</name>
    <name type="common">Giant panda</name>
    <dbReference type="NCBI Taxonomy" id="9646"/>
    <lineage>
        <taxon>Eukaryota</taxon>
        <taxon>Metazoa</taxon>
        <taxon>Chordata</taxon>
        <taxon>Craniata</taxon>
        <taxon>Vertebrata</taxon>
        <taxon>Euteleostomi</taxon>
        <taxon>Mammalia</taxon>
        <taxon>Eutheria</taxon>
        <taxon>Laurasiatheria</taxon>
        <taxon>Carnivora</taxon>
        <taxon>Caniformia</taxon>
        <taxon>Ursidae</taxon>
        <taxon>Ailuropoda</taxon>
    </lineage>
</organism>
<comment type="subcellular location">
    <subcellularLocation>
        <location evidence="1">Membrane</location>
        <topology evidence="1">Single-pass type I membrane protein</topology>
    </subcellularLocation>
</comment>
<feature type="non-terminal residue" evidence="10">
    <location>
        <position position="191"/>
    </location>
</feature>
<reference evidence="10" key="1">
    <citation type="journal article" date="2009" name="Nature">
        <title>The sequence and de novo assembly of the giant panda genome.</title>
        <authorList>
            <person name="Li R."/>
            <person name="Fan W."/>
            <person name="Tian G."/>
            <person name="Zhu H."/>
            <person name="He L."/>
            <person name="Cai J."/>
            <person name="Huang Q."/>
            <person name="Li J."/>
            <person name="Wang J."/>
        </authorList>
    </citation>
    <scope>NUCLEOTIDE SEQUENCE</scope>
</reference>